<accession>A0A7W4Z0A2</accession>
<gene>
    <name evidence="3" type="ORF">FHU40_001459</name>
</gene>
<evidence type="ECO:0000313" key="4">
    <source>
        <dbReference type="Proteomes" id="UP000589626"/>
    </source>
</evidence>
<dbReference type="CDD" id="cd12797">
    <property type="entry name" value="M23_peptidase"/>
    <property type="match status" value="1"/>
</dbReference>
<keyword evidence="3" id="KW-0378">Hydrolase</keyword>
<dbReference type="SUPFAM" id="SSF51261">
    <property type="entry name" value="Duplicated hybrid motif"/>
    <property type="match status" value="1"/>
</dbReference>
<feature type="region of interest" description="Disordered" evidence="1">
    <location>
        <begin position="1"/>
        <end position="44"/>
    </location>
</feature>
<feature type="region of interest" description="Disordered" evidence="1">
    <location>
        <begin position="87"/>
        <end position="107"/>
    </location>
</feature>
<dbReference type="AlphaFoldDB" id="A0A7W4Z0A2"/>
<evidence type="ECO:0000259" key="2">
    <source>
        <dbReference type="Pfam" id="PF01551"/>
    </source>
</evidence>
<evidence type="ECO:0000313" key="3">
    <source>
        <dbReference type="EMBL" id="MBB3041658.1"/>
    </source>
</evidence>
<dbReference type="RefSeq" id="WP_183591538.1">
    <property type="nucleotide sequence ID" value="NZ_JACHWR010000001.1"/>
</dbReference>
<dbReference type="Proteomes" id="UP000589626">
    <property type="component" value="Unassembled WGS sequence"/>
</dbReference>
<sequence length="350" mass="36941">MGNHRADRRGPRRRPSDLPSPVASGTAGKRRAEKPGRRAAAPAVPAPAAVVLHEDEETLVLPITRDVPEVLTERPVVYQTSRIGGVRAAHTPRTAPSKPGARRSSSRAPLFRALPSAPVLLGLAALAVSVGGAVTAQGGLDDEVPRFSQASALSGASQVASASLLDRRTVSRDSRRDALSDAVDADLQDEVEAQNRERNAALKKFAQQAQEQSDKLRLNQWTLPLSGYRLTAQFGAYSGLWSHYHTGLDFAAPSGTTIHAVANGVVTSVGYDGAYGNKTVITLDDGTELWYCHQTSYTVSEGEQVSAGDTIGYVGSTGNVTGPHLHLEVRPGGGDPVDPYAALVVHGLQP</sequence>
<proteinExistence type="predicted"/>
<dbReference type="PANTHER" id="PTHR21666">
    <property type="entry name" value="PEPTIDASE-RELATED"/>
    <property type="match status" value="1"/>
</dbReference>
<organism evidence="3 4">
    <name type="scientific">Nocardioides soli</name>
    <dbReference type="NCBI Taxonomy" id="1036020"/>
    <lineage>
        <taxon>Bacteria</taxon>
        <taxon>Bacillati</taxon>
        <taxon>Actinomycetota</taxon>
        <taxon>Actinomycetes</taxon>
        <taxon>Propionibacteriales</taxon>
        <taxon>Nocardioidaceae</taxon>
        <taxon>Nocardioides</taxon>
    </lineage>
</organism>
<dbReference type="Pfam" id="PF01551">
    <property type="entry name" value="Peptidase_M23"/>
    <property type="match status" value="1"/>
</dbReference>
<reference evidence="3 4" key="1">
    <citation type="submission" date="2020-08" db="EMBL/GenBank/DDBJ databases">
        <title>Sequencing the genomes of 1000 actinobacteria strains.</title>
        <authorList>
            <person name="Klenk H.-P."/>
        </authorList>
    </citation>
    <scope>NUCLEOTIDE SEQUENCE [LARGE SCALE GENOMIC DNA]</scope>
    <source>
        <strain evidence="3 4">DSM 105498</strain>
    </source>
</reference>
<dbReference type="EMBL" id="JACHWR010000001">
    <property type="protein sequence ID" value="MBB3041658.1"/>
    <property type="molecule type" value="Genomic_DNA"/>
</dbReference>
<keyword evidence="4" id="KW-1185">Reference proteome</keyword>
<evidence type="ECO:0000256" key="1">
    <source>
        <dbReference type="SAM" id="MobiDB-lite"/>
    </source>
</evidence>
<dbReference type="FunFam" id="2.70.70.10:FF:000013">
    <property type="entry name" value="Peptidase family M23"/>
    <property type="match status" value="1"/>
</dbReference>
<dbReference type="InterPro" id="IPR050570">
    <property type="entry name" value="Cell_wall_metabolism_enzyme"/>
</dbReference>
<dbReference type="GO" id="GO:0004222">
    <property type="term" value="F:metalloendopeptidase activity"/>
    <property type="evidence" value="ECO:0007669"/>
    <property type="project" value="TreeGrafter"/>
</dbReference>
<dbReference type="Gene3D" id="2.70.70.10">
    <property type="entry name" value="Glucose Permease (Domain IIA)"/>
    <property type="match status" value="1"/>
</dbReference>
<dbReference type="InterPro" id="IPR011055">
    <property type="entry name" value="Dup_hybrid_motif"/>
</dbReference>
<dbReference type="PANTHER" id="PTHR21666:SF270">
    <property type="entry name" value="MUREIN HYDROLASE ACTIVATOR ENVC"/>
    <property type="match status" value="1"/>
</dbReference>
<name>A0A7W4Z0A2_9ACTN</name>
<protein>
    <submittedName>
        <fullName evidence="3">Murein DD-endopeptidase MepM/ murein hydrolase activator NlpD</fullName>
    </submittedName>
</protein>
<dbReference type="InterPro" id="IPR016047">
    <property type="entry name" value="M23ase_b-sheet_dom"/>
</dbReference>
<comment type="caution">
    <text evidence="3">The sequence shown here is derived from an EMBL/GenBank/DDBJ whole genome shotgun (WGS) entry which is preliminary data.</text>
</comment>
<feature type="domain" description="M23ase beta-sheet core" evidence="2">
    <location>
        <begin position="244"/>
        <end position="339"/>
    </location>
</feature>